<evidence type="ECO:0000256" key="2">
    <source>
        <dbReference type="SAM" id="SignalP"/>
    </source>
</evidence>
<proteinExistence type="predicted"/>
<dbReference type="AlphaFoldDB" id="A0A1I8B9W4"/>
<protein>
    <submittedName>
        <fullName evidence="4">Uncharacterized protein</fullName>
    </submittedName>
</protein>
<accession>A0A1I8B9W4</accession>
<evidence type="ECO:0000313" key="3">
    <source>
        <dbReference type="Proteomes" id="UP000095281"/>
    </source>
</evidence>
<keyword evidence="3" id="KW-1185">Reference proteome</keyword>
<feature type="chain" id="PRO_5009315583" evidence="2">
    <location>
        <begin position="18"/>
        <end position="126"/>
    </location>
</feature>
<dbReference type="Proteomes" id="UP000095281">
    <property type="component" value="Unplaced"/>
</dbReference>
<keyword evidence="2" id="KW-0732">Signal</keyword>
<reference evidence="4" key="1">
    <citation type="submission" date="2016-11" db="UniProtKB">
        <authorList>
            <consortium name="WormBaseParasite"/>
        </authorList>
    </citation>
    <scope>IDENTIFICATION</scope>
</reference>
<name>A0A1I8B9W4_MELHA</name>
<organism evidence="3 4">
    <name type="scientific">Meloidogyne hapla</name>
    <name type="common">Root-knot nematode worm</name>
    <dbReference type="NCBI Taxonomy" id="6305"/>
    <lineage>
        <taxon>Eukaryota</taxon>
        <taxon>Metazoa</taxon>
        <taxon>Ecdysozoa</taxon>
        <taxon>Nematoda</taxon>
        <taxon>Chromadorea</taxon>
        <taxon>Rhabditida</taxon>
        <taxon>Tylenchina</taxon>
        <taxon>Tylenchomorpha</taxon>
        <taxon>Tylenchoidea</taxon>
        <taxon>Meloidogynidae</taxon>
        <taxon>Meloidogyninae</taxon>
        <taxon>Meloidogyne</taxon>
    </lineage>
</organism>
<feature type="signal peptide" evidence="2">
    <location>
        <begin position="1"/>
        <end position="17"/>
    </location>
</feature>
<dbReference type="WBParaSite" id="MhA1_Contig173.frz3.gene4">
    <property type="protein sequence ID" value="MhA1_Contig173.frz3.gene4"/>
    <property type="gene ID" value="MhA1_Contig173.frz3.gene4"/>
</dbReference>
<sequence length="126" mass="13865">MNYCIFVLLLIVLSEFGVKYNSELSSTALLDEIHSSSSKREEPLTFTVHSPVVNKLQISPNPSPTTPKISKALTPMKSLSSPKHSSKSQVTSEELSMGFGLPSNSYELARQHSWDSQKSALLQAKI</sequence>
<evidence type="ECO:0000313" key="4">
    <source>
        <dbReference type="WBParaSite" id="MhA1_Contig173.frz3.gene4"/>
    </source>
</evidence>
<evidence type="ECO:0000256" key="1">
    <source>
        <dbReference type="SAM" id="MobiDB-lite"/>
    </source>
</evidence>
<feature type="compositionally biased region" description="Low complexity" evidence="1">
    <location>
        <begin position="77"/>
        <end position="92"/>
    </location>
</feature>
<feature type="region of interest" description="Disordered" evidence="1">
    <location>
        <begin position="56"/>
        <end position="96"/>
    </location>
</feature>